<dbReference type="NCBIfam" id="TIGR00277">
    <property type="entry name" value="HDIG"/>
    <property type="match status" value="1"/>
</dbReference>
<dbReference type="Pfam" id="PF01966">
    <property type="entry name" value="HD"/>
    <property type="match status" value="1"/>
</dbReference>
<gene>
    <name evidence="2" type="ORF">BU16DRAFT_593706</name>
</gene>
<feature type="domain" description="HD" evidence="1">
    <location>
        <begin position="40"/>
        <end position="121"/>
    </location>
</feature>
<dbReference type="InterPro" id="IPR003607">
    <property type="entry name" value="HD/PDEase_dom"/>
</dbReference>
<evidence type="ECO:0000313" key="2">
    <source>
        <dbReference type="EMBL" id="KAF2492256.1"/>
    </source>
</evidence>
<evidence type="ECO:0000313" key="3">
    <source>
        <dbReference type="Proteomes" id="UP000799750"/>
    </source>
</evidence>
<dbReference type="PANTHER" id="PTHR40202:SF1">
    <property type="entry name" value="HD DOMAIN-CONTAINING PROTEIN"/>
    <property type="match status" value="1"/>
</dbReference>
<evidence type="ECO:0000259" key="1">
    <source>
        <dbReference type="Pfam" id="PF01966"/>
    </source>
</evidence>
<protein>
    <recommendedName>
        <fullName evidence="1">HD domain-containing protein</fullName>
    </recommendedName>
</protein>
<dbReference type="InterPro" id="IPR006675">
    <property type="entry name" value="HDIG_dom"/>
</dbReference>
<name>A0A6A6QJR4_9PEZI</name>
<dbReference type="Gene3D" id="1.10.3210.10">
    <property type="entry name" value="Hypothetical protein af1432"/>
    <property type="match status" value="1"/>
</dbReference>
<dbReference type="InterPro" id="IPR052567">
    <property type="entry name" value="OP_Dioxygenase"/>
</dbReference>
<dbReference type="EMBL" id="MU004194">
    <property type="protein sequence ID" value="KAF2492256.1"/>
    <property type="molecule type" value="Genomic_DNA"/>
</dbReference>
<organism evidence="2 3">
    <name type="scientific">Lophium mytilinum</name>
    <dbReference type="NCBI Taxonomy" id="390894"/>
    <lineage>
        <taxon>Eukaryota</taxon>
        <taxon>Fungi</taxon>
        <taxon>Dikarya</taxon>
        <taxon>Ascomycota</taxon>
        <taxon>Pezizomycotina</taxon>
        <taxon>Dothideomycetes</taxon>
        <taxon>Pleosporomycetidae</taxon>
        <taxon>Mytilinidiales</taxon>
        <taxon>Mytilinidiaceae</taxon>
        <taxon>Lophium</taxon>
    </lineage>
</organism>
<keyword evidence="3" id="KW-1185">Reference proteome</keyword>
<sequence>MSTTVLPSVAQSARSTIESIFGFIRAQGSSDYLGEAVSQLEHSLQAADLAQKAGADEETVLATLLHDIGRFIRHTPAADALKGLDGTRMRAAEHDVLGEAYLRSVGFSDKVAQLVGAHVVAKKYLTAVDETYFDRLSSASKESLIGQGGKFTPEEAKAAEKDPLLQLKLAVRRWDDQAKVAGAKTPDLESYNDLAVKCLIGLWSPCDGFPVL</sequence>
<dbReference type="SUPFAM" id="SSF109604">
    <property type="entry name" value="HD-domain/PDEase-like"/>
    <property type="match status" value="1"/>
</dbReference>
<dbReference type="AlphaFoldDB" id="A0A6A6QJR4"/>
<reference evidence="2" key="1">
    <citation type="journal article" date="2020" name="Stud. Mycol.">
        <title>101 Dothideomycetes genomes: a test case for predicting lifestyles and emergence of pathogens.</title>
        <authorList>
            <person name="Haridas S."/>
            <person name="Albert R."/>
            <person name="Binder M."/>
            <person name="Bloem J."/>
            <person name="Labutti K."/>
            <person name="Salamov A."/>
            <person name="Andreopoulos B."/>
            <person name="Baker S."/>
            <person name="Barry K."/>
            <person name="Bills G."/>
            <person name="Bluhm B."/>
            <person name="Cannon C."/>
            <person name="Castanera R."/>
            <person name="Culley D."/>
            <person name="Daum C."/>
            <person name="Ezra D."/>
            <person name="Gonzalez J."/>
            <person name="Henrissat B."/>
            <person name="Kuo A."/>
            <person name="Liang C."/>
            <person name="Lipzen A."/>
            <person name="Lutzoni F."/>
            <person name="Magnuson J."/>
            <person name="Mondo S."/>
            <person name="Nolan M."/>
            <person name="Ohm R."/>
            <person name="Pangilinan J."/>
            <person name="Park H.-J."/>
            <person name="Ramirez L."/>
            <person name="Alfaro M."/>
            <person name="Sun H."/>
            <person name="Tritt A."/>
            <person name="Yoshinaga Y."/>
            <person name="Zwiers L.-H."/>
            <person name="Turgeon B."/>
            <person name="Goodwin S."/>
            <person name="Spatafora J."/>
            <person name="Crous P."/>
            <person name="Grigoriev I."/>
        </authorList>
    </citation>
    <scope>NUCLEOTIDE SEQUENCE</scope>
    <source>
        <strain evidence="2">CBS 269.34</strain>
    </source>
</reference>
<dbReference type="Proteomes" id="UP000799750">
    <property type="component" value="Unassembled WGS sequence"/>
</dbReference>
<dbReference type="CDD" id="cd00077">
    <property type="entry name" value="HDc"/>
    <property type="match status" value="1"/>
</dbReference>
<proteinExistence type="predicted"/>
<accession>A0A6A6QJR4</accession>
<dbReference type="OrthoDB" id="445007at2759"/>
<dbReference type="PANTHER" id="PTHR40202">
    <property type="match status" value="1"/>
</dbReference>
<dbReference type="InterPro" id="IPR006674">
    <property type="entry name" value="HD_domain"/>
</dbReference>